<dbReference type="VEuPathDB" id="VectorBase:RPRC008276"/>
<evidence type="ECO:0000256" key="1">
    <source>
        <dbReference type="ARBA" id="ARBA00022729"/>
    </source>
</evidence>
<dbReference type="HOGENOM" id="CLU_069908_0_0_1"/>
<evidence type="ECO:0000313" key="7">
    <source>
        <dbReference type="Proteomes" id="UP000015103"/>
    </source>
</evidence>
<reference evidence="5" key="1">
    <citation type="submission" date="2013-04" db="EMBL/GenBank/DDBJ databases">
        <title>An insight into the transcriptome of the digestive tract of the blood sucking bug, Rhodnius prolixus.</title>
        <authorList>
            <person name="Ribeiro J.M.C."/>
            <person name="Genta F.A."/>
            <person name="Sorgine M.H.F."/>
            <person name="Paiva-Silva G.O."/>
            <person name="Majerowicz D."/>
            <person name="Medeiros M."/>
            <person name="Koerich L."/>
            <person name="Terra W.R."/>
            <person name="Ferreira C."/>
            <person name="Pimentel A.C."/>
            <person name="Bisch P.M."/>
            <person name="Diniz M.M.P."/>
            <person name="Nascimento R."/>
            <person name="Salmon D."/>
            <person name="Silber A.M."/>
            <person name="Alves M."/>
            <person name="Oliveira M.F."/>
            <person name="Gondim K.C."/>
            <person name="Silva Neto M.A.C."/>
            <person name="Atella G.C."/>
            <person name="Araujo H."/>
            <person name="Dias F.S."/>
            <person name="Polycarpo C.R."/>
            <person name="Fampa P."/>
            <person name="Melo A.C."/>
            <person name="Tanaka A.S."/>
            <person name="Balczun C."/>
            <person name="Oliveira J.H.M."/>
            <person name="Goncalves R."/>
            <person name="Lazoski C."/>
            <person name="Pereira M.A."/>
            <person name="Rivera-Pomar R."/>
            <person name="Diambra L."/>
            <person name="Schaub G.A."/>
            <person name="Garcia E.S."/>
            <person name="Azambuja P."/>
            <person name="Braz G.R.C."/>
            <person name="Oliveira P.L."/>
        </authorList>
    </citation>
    <scope>NUCLEOTIDE SEQUENCE</scope>
</reference>
<dbReference type="InParanoid" id="R4G3U8"/>
<evidence type="ECO:0000256" key="3">
    <source>
        <dbReference type="ARBA" id="ARBA00060902"/>
    </source>
</evidence>
<dbReference type="InterPro" id="IPR038606">
    <property type="entry name" value="To_sf"/>
</dbReference>
<dbReference type="EMBL" id="ACPB03013654">
    <property type="status" value="NOT_ANNOTATED_CDS"/>
    <property type="molecule type" value="Genomic_DNA"/>
</dbReference>
<dbReference type="EMBL" id="GAHY01001905">
    <property type="protein sequence ID" value="JAA75605.1"/>
    <property type="molecule type" value="mRNA"/>
</dbReference>
<comment type="similarity">
    <text evidence="3">Belongs to the TO family.</text>
</comment>
<keyword evidence="1 4" id="KW-0732">Signal</keyword>
<evidence type="ECO:0000313" key="5">
    <source>
        <dbReference type="EMBL" id="JAA75605.1"/>
    </source>
</evidence>
<proteinExistence type="evidence at transcript level"/>
<dbReference type="OMA" id="FRIESDY"/>
<reference evidence="7" key="2">
    <citation type="submission" date="2015-04" db="EMBL/GenBank/DDBJ databases">
        <authorList>
            <person name="Wilson R.K."/>
            <person name="Warren W."/>
            <person name="Dotson E."/>
            <person name="Oliveira P.L."/>
        </authorList>
    </citation>
    <scope>NUCLEOTIDE SEQUENCE</scope>
</reference>
<dbReference type="eggNOG" id="ENOG502SQ21">
    <property type="taxonomic scope" value="Eukaryota"/>
</dbReference>
<dbReference type="InterPro" id="IPR010562">
    <property type="entry name" value="Haemolymph_juvenile_hormone-bd"/>
</dbReference>
<dbReference type="EnsemblMetazoa" id="RPRC008276-RA">
    <property type="protein sequence ID" value="RPRC008276-PA"/>
    <property type="gene ID" value="RPRC008276"/>
</dbReference>
<dbReference type="EMBL" id="ACPB03013655">
    <property type="status" value="NOT_ANNOTATED_CDS"/>
    <property type="molecule type" value="Genomic_DNA"/>
</dbReference>
<accession>R4G3U8</accession>
<dbReference type="AlphaFoldDB" id="R4G3U8"/>
<dbReference type="RefSeq" id="XP_073974545.1">
    <property type="nucleotide sequence ID" value="XM_074118444.1"/>
</dbReference>
<dbReference type="GeneID" id="141449226"/>
<name>R4G3U8_RHOPR</name>
<dbReference type="STRING" id="13249.R4G3U8"/>
<keyword evidence="7" id="KW-1185">Reference proteome</keyword>
<dbReference type="Proteomes" id="UP000015103">
    <property type="component" value="Unassembled WGS sequence"/>
</dbReference>
<dbReference type="PANTHER" id="PTHR11008">
    <property type="entry name" value="PROTEIN TAKEOUT-LIKE PROTEIN"/>
    <property type="match status" value="1"/>
</dbReference>
<dbReference type="GO" id="GO:0007623">
    <property type="term" value="P:circadian rhythm"/>
    <property type="evidence" value="ECO:0007669"/>
    <property type="project" value="UniProtKB-ARBA"/>
</dbReference>
<dbReference type="GO" id="GO:0005615">
    <property type="term" value="C:extracellular space"/>
    <property type="evidence" value="ECO:0007669"/>
    <property type="project" value="TreeGrafter"/>
</dbReference>
<dbReference type="Gene3D" id="3.15.10.30">
    <property type="entry name" value="Haemolymph juvenile hormone binding protein"/>
    <property type="match status" value="1"/>
</dbReference>
<evidence type="ECO:0000313" key="6">
    <source>
        <dbReference type="EnsemblMetazoa" id="RPRC008276-PA"/>
    </source>
</evidence>
<dbReference type="FunCoup" id="R4G3U8">
    <property type="interactions" value="10"/>
</dbReference>
<evidence type="ECO:0000256" key="4">
    <source>
        <dbReference type="SAM" id="SignalP"/>
    </source>
</evidence>
<dbReference type="PANTHER" id="PTHR11008:SF32">
    <property type="entry name" value="CIRCADIAN CLOCK-CONTROLLED PROTEIN DAYWAKE-RELATED"/>
    <property type="match status" value="1"/>
</dbReference>
<reference evidence="6" key="3">
    <citation type="submission" date="2015-05" db="UniProtKB">
        <authorList>
            <consortium name="EnsemblMetazoa"/>
        </authorList>
    </citation>
    <scope>IDENTIFICATION</scope>
</reference>
<organism evidence="5">
    <name type="scientific">Rhodnius prolixus</name>
    <name type="common">Triatomid bug</name>
    <dbReference type="NCBI Taxonomy" id="13249"/>
    <lineage>
        <taxon>Eukaryota</taxon>
        <taxon>Metazoa</taxon>
        <taxon>Ecdysozoa</taxon>
        <taxon>Arthropoda</taxon>
        <taxon>Hexapoda</taxon>
        <taxon>Insecta</taxon>
        <taxon>Pterygota</taxon>
        <taxon>Neoptera</taxon>
        <taxon>Paraneoptera</taxon>
        <taxon>Hemiptera</taxon>
        <taxon>Heteroptera</taxon>
        <taxon>Panheteroptera</taxon>
        <taxon>Cimicomorpha</taxon>
        <taxon>Reduviidae</taxon>
        <taxon>Triatominae</taxon>
        <taxon>Rhodnius</taxon>
    </lineage>
</organism>
<sequence length="250" mass="27884">MYILSSITFGCVCLYLVSAATVLPESWKICKKSDKKLNECLKSSIQTVVRELKTGNSKFGLPPTEPLLIEEVVLHQGNGQAVGLDLTFRKLKMYGLSRVVVDKVSARYDKDQLSADFHIDGDFRIESDYTAKGRVLVLPINGAGKNVLKFDNLKGKLDMKFNKIKKGADTYYNVNKCDIMLDTSRLHLDFKRSSSVNEGLGQNLNTVLNENWKEILTDLKPAISKAFGAAFKDLANRVFSKVPLDKVMPA</sequence>
<keyword evidence="2" id="KW-0090">Biological rhythms</keyword>
<evidence type="ECO:0000256" key="2">
    <source>
        <dbReference type="ARBA" id="ARBA00023108"/>
    </source>
</evidence>
<feature type="signal peptide" evidence="4">
    <location>
        <begin position="1"/>
        <end position="19"/>
    </location>
</feature>
<feature type="chain" id="PRO_5014108787" evidence="4">
    <location>
        <begin position="20"/>
        <end position="250"/>
    </location>
</feature>
<dbReference type="FunFam" id="3.15.10.30:FF:000001">
    <property type="entry name" value="Takeout-like protein 1"/>
    <property type="match status" value="1"/>
</dbReference>
<protein>
    <submittedName>
        <fullName evidence="5 6">Putative odorant binding protein</fullName>
    </submittedName>
</protein>
<dbReference type="Pfam" id="PF06585">
    <property type="entry name" value="JHBP"/>
    <property type="match status" value="1"/>
</dbReference>
<dbReference type="SMART" id="SM00700">
    <property type="entry name" value="JHBP"/>
    <property type="match status" value="1"/>
</dbReference>